<evidence type="ECO:0000313" key="2">
    <source>
        <dbReference type="Proteomes" id="UP000729402"/>
    </source>
</evidence>
<dbReference type="Proteomes" id="UP000729402">
    <property type="component" value="Unassembled WGS sequence"/>
</dbReference>
<proteinExistence type="predicted"/>
<name>A0A8J5SA78_ZIZPA</name>
<gene>
    <name evidence="1" type="ORF">GUJ93_ZPchr0002g25733</name>
</gene>
<sequence>MIKAYIRIYASTNLSAVMHYQLSMCNCCRVALQLFASRLKDLSLCMQRQIIYLLALSLSLGRSDEPEREGDRRTDEGDR</sequence>
<accession>A0A8J5SA78</accession>
<comment type="caution">
    <text evidence="1">The sequence shown here is derived from an EMBL/GenBank/DDBJ whole genome shotgun (WGS) entry which is preliminary data.</text>
</comment>
<dbReference type="EMBL" id="JAAALK010000287">
    <property type="protein sequence ID" value="KAG8059320.1"/>
    <property type="molecule type" value="Genomic_DNA"/>
</dbReference>
<evidence type="ECO:0000313" key="1">
    <source>
        <dbReference type="EMBL" id="KAG8059320.1"/>
    </source>
</evidence>
<reference evidence="1" key="2">
    <citation type="submission" date="2021-02" db="EMBL/GenBank/DDBJ databases">
        <authorList>
            <person name="Kimball J.A."/>
            <person name="Haas M.W."/>
            <person name="Macchietto M."/>
            <person name="Kono T."/>
            <person name="Duquette J."/>
            <person name="Shao M."/>
        </authorList>
    </citation>
    <scope>NUCLEOTIDE SEQUENCE</scope>
    <source>
        <tissue evidence="1">Fresh leaf tissue</tissue>
    </source>
</reference>
<protein>
    <submittedName>
        <fullName evidence="1">Uncharacterized protein</fullName>
    </submittedName>
</protein>
<organism evidence="1 2">
    <name type="scientific">Zizania palustris</name>
    <name type="common">Northern wild rice</name>
    <dbReference type="NCBI Taxonomy" id="103762"/>
    <lineage>
        <taxon>Eukaryota</taxon>
        <taxon>Viridiplantae</taxon>
        <taxon>Streptophyta</taxon>
        <taxon>Embryophyta</taxon>
        <taxon>Tracheophyta</taxon>
        <taxon>Spermatophyta</taxon>
        <taxon>Magnoliopsida</taxon>
        <taxon>Liliopsida</taxon>
        <taxon>Poales</taxon>
        <taxon>Poaceae</taxon>
        <taxon>BOP clade</taxon>
        <taxon>Oryzoideae</taxon>
        <taxon>Oryzeae</taxon>
        <taxon>Zizaniinae</taxon>
        <taxon>Zizania</taxon>
    </lineage>
</organism>
<keyword evidence="2" id="KW-1185">Reference proteome</keyword>
<dbReference type="AlphaFoldDB" id="A0A8J5SA78"/>
<reference evidence="1" key="1">
    <citation type="journal article" date="2021" name="bioRxiv">
        <title>Whole Genome Assembly and Annotation of Northern Wild Rice, Zizania palustris L., Supports a Whole Genome Duplication in the Zizania Genus.</title>
        <authorList>
            <person name="Haas M."/>
            <person name="Kono T."/>
            <person name="Macchietto M."/>
            <person name="Millas R."/>
            <person name="McGilp L."/>
            <person name="Shao M."/>
            <person name="Duquette J."/>
            <person name="Hirsch C.N."/>
            <person name="Kimball J."/>
        </authorList>
    </citation>
    <scope>NUCLEOTIDE SEQUENCE</scope>
    <source>
        <tissue evidence="1">Fresh leaf tissue</tissue>
    </source>
</reference>